<keyword evidence="1" id="KW-0812">Transmembrane</keyword>
<keyword evidence="1" id="KW-1133">Transmembrane helix</keyword>
<evidence type="ECO:0000256" key="2">
    <source>
        <dbReference type="SAM" id="SignalP"/>
    </source>
</evidence>
<feature type="signal peptide" evidence="2">
    <location>
        <begin position="1"/>
        <end position="15"/>
    </location>
</feature>
<dbReference type="RefSeq" id="XP_001435876.1">
    <property type="nucleotide sequence ID" value="XM_001435839.1"/>
</dbReference>
<dbReference type="EMBL" id="CT868060">
    <property type="protein sequence ID" value="CAK68479.1"/>
    <property type="molecule type" value="Genomic_DNA"/>
</dbReference>
<dbReference type="HOGENOM" id="CLU_526270_0_0_1"/>
<dbReference type="InParanoid" id="A0CCG2"/>
<dbReference type="GeneID" id="5021661"/>
<dbReference type="AlphaFoldDB" id="A0CCG2"/>
<dbReference type="Proteomes" id="UP000000600">
    <property type="component" value="Unassembled WGS sequence"/>
</dbReference>
<reference evidence="3 4" key="1">
    <citation type="journal article" date="2006" name="Nature">
        <title>Global trends of whole-genome duplications revealed by the ciliate Paramecium tetraurelia.</title>
        <authorList>
            <consortium name="Genoscope"/>
            <person name="Aury J.-M."/>
            <person name="Jaillon O."/>
            <person name="Duret L."/>
            <person name="Noel B."/>
            <person name="Jubin C."/>
            <person name="Porcel B.M."/>
            <person name="Segurens B."/>
            <person name="Daubin V."/>
            <person name="Anthouard V."/>
            <person name="Aiach N."/>
            <person name="Arnaiz O."/>
            <person name="Billaut A."/>
            <person name="Beisson J."/>
            <person name="Blanc I."/>
            <person name="Bouhouche K."/>
            <person name="Camara F."/>
            <person name="Duharcourt S."/>
            <person name="Guigo R."/>
            <person name="Gogendeau D."/>
            <person name="Katinka M."/>
            <person name="Keller A.-M."/>
            <person name="Kissmehl R."/>
            <person name="Klotz C."/>
            <person name="Koll F."/>
            <person name="Le Moue A."/>
            <person name="Lepere C."/>
            <person name="Malinsky S."/>
            <person name="Nowacki M."/>
            <person name="Nowak J.K."/>
            <person name="Plattner H."/>
            <person name="Poulain J."/>
            <person name="Ruiz F."/>
            <person name="Serrano V."/>
            <person name="Zagulski M."/>
            <person name="Dessen P."/>
            <person name="Betermier M."/>
            <person name="Weissenbach J."/>
            <person name="Scarpelli C."/>
            <person name="Schachter V."/>
            <person name="Sperling L."/>
            <person name="Meyer E."/>
            <person name="Cohen J."/>
            <person name="Wincker P."/>
        </authorList>
    </citation>
    <scope>NUCLEOTIDE SEQUENCE [LARGE SCALE GENOMIC DNA]</scope>
    <source>
        <strain evidence="3 4">Stock d4-2</strain>
    </source>
</reference>
<keyword evidence="2" id="KW-0732">Signal</keyword>
<dbReference type="OrthoDB" id="10331431at2759"/>
<protein>
    <recommendedName>
        <fullName evidence="5">Transmembrane protein</fullName>
    </recommendedName>
</protein>
<accession>A0CCG2</accession>
<name>A0CCG2_PARTE</name>
<proteinExistence type="predicted"/>
<keyword evidence="4" id="KW-1185">Reference proteome</keyword>
<keyword evidence="1" id="KW-0472">Membrane</keyword>
<evidence type="ECO:0000313" key="4">
    <source>
        <dbReference type="Proteomes" id="UP000000600"/>
    </source>
</evidence>
<organism evidence="3 4">
    <name type="scientific">Paramecium tetraurelia</name>
    <dbReference type="NCBI Taxonomy" id="5888"/>
    <lineage>
        <taxon>Eukaryota</taxon>
        <taxon>Sar</taxon>
        <taxon>Alveolata</taxon>
        <taxon>Ciliophora</taxon>
        <taxon>Intramacronucleata</taxon>
        <taxon>Oligohymenophorea</taxon>
        <taxon>Peniculida</taxon>
        <taxon>Parameciidae</taxon>
        <taxon>Paramecium</taxon>
    </lineage>
</organism>
<sequence>MLIFLTLSFVRSLQQYEILIGNPQIIEYYQTSGIIIEQNLTSSVDMNLTTSPCQVVPQQLINQNLLQQSLPIIPQYKAEQFSQFFNDGQFSGLIPRIISFVNVGNDVVILTNSAELIYLQFFNETFVVADKINLNINLTILQYPVFMEIIQNQLIIIMYSDTIGLTLGAKAENIFEKSFRIYESFNTNKIMSVAVVNNMLFIAMGVGGLHIFQLNGQVLGSIDFQYSINNATDLKVFHQFDVYFIYLLDYDLGVASFIYNPKSTLIYKNEELGTIPFSGDIIDIYNNTMMIAHFQDQQTIIQEIKLNYSDFSWKQVNKHVINYIIVDIEILDHVAITLGQNGNTVIFHSIPSAFQIKQQRFIMPSLIKLNFIKTQGSLYLIGVSLHNFYFSKLELKQSYLYCYFEHEQQVELSYSHISECTKKETGICTYNQDYIIQSIKPIITTEQKYLVYLILFFVASAFISIVVVLIKEFRKYHRFVDNLEMNVQKSNEISMETFESPTKNFKYNQTKTHSSQFSIISNISRLHQVQ</sequence>
<feature type="transmembrane region" description="Helical" evidence="1">
    <location>
        <begin position="449"/>
        <end position="470"/>
    </location>
</feature>
<evidence type="ECO:0008006" key="5">
    <source>
        <dbReference type="Google" id="ProtNLM"/>
    </source>
</evidence>
<gene>
    <name evidence="3" type="ORF">GSPATT00037264001</name>
</gene>
<feature type="chain" id="PRO_5012271519" description="Transmembrane protein" evidence="2">
    <location>
        <begin position="16"/>
        <end position="530"/>
    </location>
</feature>
<dbReference type="OMA" id="ETGICTY"/>
<evidence type="ECO:0000313" key="3">
    <source>
        <dbReference type="EMBL" id="CAK68479.1"/>
    </source>
</evidence>
<evidence type="ECO:0000256" key="1">
    <source>
        <dbReference type="SAM" id="Phobius"/>
    </source>
</evidence>
<dbReference type="KEGG" id="ptm:GSPATT00037264001"/>